<dbReference type="RefSeq" id="WP_127690823.1">
    <property type="nucleotide sequence ID" value="NZ_RZUL01000003.1"/>
</dbReference>
<gene>
    <name evidence="1" type="ORF">ENE74_10135</name>
</gene>
<reference evidence="1 2" key="1">
    <citation type="submission" date="2019-01" db="EMBL/GenBank/DDBJ databases">
        <authorList>
            <person name="Chen W.-M."/>
        </authorList>
    </citation>
    <scope>NUCLEOTIDE SEQUENCE [LARGE SCALE GENOMIC DNA]</scope>
    <source>
        <strain evidence="1 2">TLA-22</strain>
    </source>
</reference>
<sequence>MSMRTFDRAALIALLIVTACDEQNALPPPDPKAPDTVPCRLGTATAMAPLCRRENEGDRIVIRHPDGGFRRFVVVDDGRGIVTADGADAAKVEVLDKGRIRVIVGNDAYELPATFVTRP</sequence>
<accession>A0A437J741</accession>
<keyword evidence="2" id="KW-1185">Reference proteome</keyword>
<dbReference type="EMBL" id="RZUL01000003">
    <property type="protein sequence ID" value="RVT40826.1"/>
    <property type="molecule type" value="Genomic_DNA"/>
</dbReference>
<evidence type="ECO:0008006" key="3">
    <source>
        <dbReference type="Google" id="ProtNLM"/>
    </source>
</evidence>
<dbReference type="PROSITE" id="PS51257">
    <property type="entry name" value="PROKAR_LIPOPROTEIN"/>
    <property type="match status" value="1"/>
</dbReference>
<organism evidence="1 2">
    <name type="scientific">Sphingobium algorifonticola</name>
    <dbReference type="NCBI Taxonomy" id="2008318"/>
    <lineage>
        <taxon>Bacteria</taxon>
        <taxon>Pseudomonadati</taxon>
        <taxon>Pseudomonadota</taxon>
        <taxon>Alphaproteobacteria</taxon>
        <taxon>Sphingomonadales</taxon>
        <taxon>Sphingomonadaceae</taxon>
        <taxon>Sphingobium</taxon>
    </lineage>
</organism>
<protein>
    <recommendedName>
        <fullName evidence="3">Lipoprotein</fullName>
    </recommendedName>
</protein>
<dbReference type="Proteomes" id="UP000282977">
    <property type="component" value="Unassembled WGS sequence"/>
</dbReference>
<dbReference type="AlphaFoldDB" id="A0A437J741"/>
<dbReference type="OrthoDB" id="5402191at2"/>
<name>A0A437J741_9SPHN</name>
<proteinExistence type="predicted"/>
<evidence type="ECO:0000313" key="1">
    <source>
        <dbReference type="EMBL" id="RVT40826.1"/>
    </source>
</evidence>
<comment type="caution">
    <text evidence="1">The sequence shown here is derived from an EMBL/GenBank/DDBJ whole genome shotgun (WGS) entry which is preliminary data.</text>
</comment>
<evidence type="ECO:0000313" key="2">
    <source>
        <dbReference type="Proteomes" id="UP000282977"/>
    </source>
</evidence>